<name>A0ACC1I3V6_9FUNG</name>
<evidence type="ECO:0000313" key="1">
    <source>
        <dbReference type="EMBL" id="KAJ1878171.1"/>
    </source>
</evidence>
<gene>
    <name evidence="1" type="primary">HOF1_4</name>
    <name evidence="1" type="ORF">LPJ66_011944</name>
</gene>
<comment type="caution">
    <text evidence="1">The sequence shown here is derived from an EMBL/GenBank/DDBJ whole genome shotgun (WGS) entry which is preliminary data.</text>
</comment>
<feature type="non-terminal residue" evidence="1">
    <location>
        <position position="1"/>
    </location>
</feature>
<sequence length="77" mass="8353">PAATNSSAVAGANQLSESGKEILFYVKVLYDYDADNNKELTIREGDVISVLAVSADGWWDGEMTDRRTGRAIQGTFP</sequence>
<proteinExistence type="predicted"/>
<protein>
    <submittedName>
        <fullName evidence="1">Formin-binding protein</fullName>
    </submittedName>
</protein>
<reference evidence="1" key="1">
    <citation type="submission" date="2022-07" db="EMBL/GenBank/DDBJ databases">
        <title>Phylogenomic reconstructions and comparative analyses of Kickxellomycotina fungi.</title>
        <authorList>
            <person name="Reynolds N.K."/>
            <person name="Stajich J.E."/>
            <person name="Barry K."/>
            <person name="Grigoriev I.V."/>
            <person name="Crous P."/>
            <person name="Smith M.E."/>
        </authorList>
    </citation>
    <scope>NUCLEOTIDE SEQUENCE</scope>
    <source>
        <strain evidence="1">Benny 63K</strain>
    </source>
</reference>
<accession>A0ACC1I3V6</accession>
<dbReference type="Proteomes" id="UP001150581">
    <property type="component" value="Unassembled WGS sequence"/>
</dbReference>
<feature type="non-terminal residue" evidence="1">
    <location>
        <position position="77"/>
    </location>
</feature>
<keyword evidence="2" id="KW-1185">Reference proteome</keyword>
<organism evidence="1 2">
    <name type="scientific">Kickxella alabastrina</name>
    <dbReference type="NCBI Taxonomy" id="61397"/>
    <lineage>
        <taxon>Eukaryota</taxon>
        <taxon>Fungi</taxon>
        <taxon>Fungi incertae sedis</taxon>
        <taxon>Zoopagomycota</taxon>
        <taxon>Kickxellomycotina</taxon>
        <taxon>Kickxellomycetes</taxon>
        <taxon>Kickxellales</taxon>
        <taxon>Kickxellaceae</taxon>
        <taxon>Kickxella</taxon>
    </lineage>
</organism>
<evidence type="ECO:0000313" key="2">
    <source>
        <dbReference type="Proteomes" id="UP001150581"/>
    </source>
</evidence>
<dbReference type="EMBL" id="JANBPG010003990">
    <property type="protein sequence ID" value="KAJ1878171.1"/>
    <property type="molecule type" value="Genomic_DNA"/>
</dbReference>